<sequence>MNALPTVENNGLAKETIKDAEDQLASSLQGATDTRQRMKGVDDLEIHKLVPSFAIRLNLDVLSIIFAFCGKYDWAAPLRIGAVCRKWRQVILATPRAWAHPSLSNTMCARKAALFFERSGQLPLHVCLTADQSITRLSTVAHRIKCLSIQFTELNMGLAIFSNLERLQVRGRASTLFISKAFIRKFPRLRHLDCRGAIHITSYRLLPLGLESEWLGDSLLLEGLSSVFVARSDFLKVVQSAKNTLVSLKFEIRDRVGPYESYITLPNLVTLDVEYSHHEPNRQPLKFKTPSLKTYSQYTASNVYNGMIHQDLETTEHISIDVCVELATCPRLRLLQLFYSSDVSTLLRQLTYDSTLCSNLELVEVRCIQGMESSLPVALAGKLDQANALRSSKIRFMFVSELTTELPNAFKEYKCEPDNLCTDYE</sequence>
<evidence type="ECO:0000313" key="2">
    <source>
        <dbReference type="Proteomes" id="UP000054097"/>
    </source>
</evidence>
<dbReference type="Proteomes" id="UP000054097">
    <property type="component" value="Unassembled WGS sequence"/>
</dbReference>
<evidence type="ECO:0008006" key="3">
    <source>
        <dbReference type="Google" id="ProtNLM"/>
    </source>
</evidence>
<accession>A0A0C3BAU0</accession>
<dbReference type="AlphaFoldDB" id="A0A0C3BAU0"/>
<dbReference type="OrthoDB" id="3006100at2759"/>
<keyword evidence="2" id="KW-1185">Reference proteome</keyword>
<evidence type="ECO:0000313" key="1">
    <source>
        <dbReference type="EMBL" id="KIM28561.1"/>
    </source>
</evidence>
<organism evidence="1 2">
    <name type="scientific">Serendipita vermifera MAFF 305830</name>
    <dbReference type="NCBI Taxonomy" id="933852"/>
    <lineage>
        <taxon>Eukaryota</taxon>
        <taxon>Fungi</taxon>
        <taxon>Dikarya</taxon>
        <taxon>Basidiomycota</taxon>
        <taxon>Agaricomycotina</taxon>
        <taxon>Agaricomycetes</taxon>
        <taxon>Sebacinales</taxon>
        <taxon>Serendipitaceae</taxon>
        <taxon>Serendipita</taxon>
    </lineage>
</organism>
<name>A0A0C3BAU0_SERVB</name>
<proteinExistence type="predicted"/>
<reference evidence="1 2" key="1">
    <citation type="submission" date="2014-04" db="EMBL/GenBank/DDBJ databases">
        <authorList>
            <consortium name="DOE Joint Genome Institute"/>
            <person name="Kuo A."/>
            <person name="Zuccaro A."/>
            <person name="Kohler A."/>
            <person name="Nagy L.G."/>
            <person name="Floudas D."/>
            <person name="Copeland A."/>
            <person name="Barry K.W."/>
            <person name="Cichocki N."/>
            <person name="Veneault-Fourrey C."/>
            <person name="LaButti K."/>
            <person name="Lindquist E.A."/>
            <person name="Lipzen A."/>
            <person name="Lundell T."/>
            <person name="Morin E."/>
            <person name="Murat C."/>
            <person name="Sun H."/>
            <person name="Tunlid A."/>
            <person name="Henrissat B."/>
            <person name="Grigoriev I.V."/>
            <person name="Hibbett D.S."/>
            <person name="Martin F."/>
            <person name="Nordberg H.P."/>
            <person name="Cantor M.N."/>
            <person name="Hua S.X."/>
        </authorList>
    </citation>
    <scope>NUCLEOTIDE SEQUENCE [LARGE SCALE GENOMIC DNA]</scope>
    <source>
        <strain evidence="1 2">MAFF 305830</strain>
    </source>
</reference>
<dbReference type="SUPFAM" id="SSF52047">
    <property type="entry name" value="RNI-like"/>
    <property type="match status" value="1"/>
</dbReference>
<gene>
    <name evidence="1" type="ORF">M408DRAFT_136549</name>
</gene>
<protein>
    <recommendedName>
        <fullName evidence="3">F-box domain-containing protein</fullName>
    </recommendedName>
</protein>
<dbReference type="EMBL" id="KN824292">
    <property type="protein sequence ID" value="KIM28561.1"/>
    <property type="molecule type" value="Genomic_DNA"/>
</dbReference>
<dbReference type="HOGENOM" id="CLU_039336_0_0_1"/>
<reference evidence="2" key="2">
    <citation type="submission" date="2015-01" db="EMBL/GenBank/DDBJ databases">
        <title>Evolutionary Origins and Diversification of the Mycorrhizal Mutualists.</title>
        <authorList>
            <consortium name="DOE Joint Genome Institute"/>
            <consortium name="Mycorrhizal Genomics Consortium"/>
            <person name="Kohler A."/>
            <person name="Kuo A."/>
            <person name="Nagy L.G."/>
            <person name="Floudas D."/>
            <person name="Copeland A."/>
            <person name="Barry K.W."/>
            <person name="Cichocki N."/>
            <person name="Veneault-Fourrey C."/>
            <person name="LaButti K."/>
            <person name="Lindquist E.A."/>
            <person name="Lipzen A."/>
            <person name="Lundell T."/>
            <person name="Morin E."/>
            <person name="Murat C."/>
            <person name="Riley R."/>
            <person name="Ohm R."/>
            <person name="Sun H."/>
            <person name="Tunlid A."/>
            <person name="Henrissat B."/>
            <person name="Grigoriev I.V."/>
            <person name="Hibbett D.S."/>
            <person name="Martin F."/>
        </authorList>
    </citation>
    <scope>NUCLEOTIDE SEQUENCE [LARGE SCALE GENOMIC DNA]</scope>
    <source>
        <strain evidence="2">MAFF 305830</strain>
    </source>
</reference>